<reference evidence="2 4" key="4">
    <citation type="submission" date="2023-11" db="EMBL/GenBank/DDBJ databases">
        <title>MicrobeMod: A computational toolkit for identifying prokaryotic methylation and restriction-modification with nanopore sequencing.</title>
        <authorList>
            <person name="Crits-Christoph A."/>
            <person name="Kang S.C."/>
            <person name="Lee H."/>
            <person name="Ostrov N."/>
        </authorList>
    </citation>
    <scope>NUCLEOTIDE SEQUENCE [LARGE SCALE GENOMIC DNA]</scope>
    <source>
        <strain evidence="2 4">ATCC 33173</strain>
    </source>
</reference>
<dbReference type="GO" id="GO:0016020">
    <property type="term" value="C:membrane"/>
    <property type="evidence" value="ECO:0007669"/>
    <property type="project" value="InterPro"/>
</dbReference>
<evidence type="ECO:0000313" key="2">
    <source>
        <dbReference type="EMBL" id="WPU46688.1"/>
    </source>
</evidence>
<dbReference type="PANTHER" id="PTHR35984:SF1">
    <property type="entry name" value="PERIPLASMIC SERINE PROTEASE"/>
    <property type="match status" value="1"/>
</dbReference>
<accession>A0A1R4A4I8</accession>
<gene>
    <name evidence="1" type="ORF">HELO_4197C</name>
    <name evidence="2" type="ORF">SR933_15775</name>
</gene>
<organism evidence="1 3">
    <name type="scientific">Halomonas elongata (strain ATCC 33173 / DSM 2581 / NBRC 15536 / NCIMB 2198 / 1H9)</name>
    <dbReference type="NCBI Taxonomy" id="768066"/>
    <lineage>
        <taxon>Bacteria</taxon>
        <taxon>Pseudomonadati</taxon>
        <taxon>Pseudomonadota</taxon>
        <taxon>Gammaproteobacteria</taxon>
        <taxon>Oceanospirillales</taxon>
        <taxon>Halomonadaceae</taxon>
        <taxon>Halomonas</taxon>
    </lineage>
</organism>
<evidence type="ECO:0000313" key="3">
    <source>
        <dbReference type="Proteomes" id="UP000008707"/>
    </source>
</evidence>
<dbReference type="Pfam" id="PF01972">
    <property type="entry name" value="SDH_protease"/>
    <property type="match status" value="1"/>
</dbReference>
<dbReference type="PANTHER" id="PTHR35984">
    <property type="entry name" value="PERIPLASMIC SERINE PROTEASE"/>
    <property type="match status" value="1"/>
</dbReference>
<dbReference type="OrthoDB" id="9806253at2"/>
<dbReference type="EMBL" id="CP139472">
    <property type="protein sequence ID" value="WPU46688.1"/>
    <property type="molecule type" value="Genomic_DNA"/>
</dbReference>
<proteinExistence type="predicted"/>
<dbReference type="KEGG" id="hel:HELO_4197C"/>
<dbReference type="Gene3D" id="3.90.226.10">
    <property type="entry name" value="2-enoyl-CoA Hydratase, Chain A, domain 1"/>
    <property type="match status" value="1"/>
</dbReference>
<dbReference type="Proteomes" id="UP000008707">
    <property type="component" value="Chromosome"/>
</dbReference>
<reference evidence="1" key="2">
    <citation type="submission" date="2010-05" db="EMBL/GenBank/DDBJ databases">
        <title>Revision and reannotation of the Halomonas elongata DSM 2581(T) genome.</title>
        <authorList>
            <person name="Pfeiffer F."/>
            <person name="Bagyan I."/>
            <person name="Alfaro-Espinoza G."/>
            <person name="Zamora-Lagos M.A."/>
            <person name="Habermann B."/>
            <person name="Oesterhelt D."/>
            <person name="Kunte H.J."/>
        </authorList>
    </citation>
    <scope>NUCLEOTIDE SEQUENCE</scope>
    <source>
        <strain evidence="1">Type strain: DSM 2581</strain>
    </source>
</reference>
<dbReference type="SUPFAM" id="SSF52096">
    <property type="entry name" value="ClpP/crotonase"/>
    <property type="match status" value="1"/>
</dbReference>
<dbReference type="InterPro" id="IPR029045">
    <property type="entry name" value="ClpP/crotonase-like_dom_sf"/>
</dbReference>
<protein>
    <submittedName>
        <fullName evidence="1">Peptidase S49 family protein</fullName>
    </submittedName>
</protein>
<dbReference type="InterPro" id="IPR002825">
    <property type="entry name" value="Pept_S49_ser-pept_pro"/>
</dbReference>
<keyword evidence="4" id="KW-1185">Reference proteome</keyword>
<reference evidence="3" key="3">
    <citation type="journal article" date="2011" name="Environ. Microbiol.">
        <title>A blueprint of ectoine metabolism from the genome of the industrial producer Halomonas elongata DSM 2581(T).</title>
        <authorList>
            <person name="Schwibbert K."/>
            <person name="Marin-Sanguino A."/>
            <person name="Bagyan I."/>
            <person name="Heidrich G."/>
            <person name="Lentzen G."/>
            <person name="Seitz H."/>
            <person name="Rampp M."/>
            <person name="Schuster S.C."/>
            <person name="Klenk H.P."/>
            <person name="Pfeiffer F."/>
            <person name="Oesterhelt D."/>
            <person name="Kunte H.J."/>
        </authorList>
    </citation>
    <scope>NUCLEOTIDE SEQUENCE [LARGE SCALE GENOMIC DNA]</scope>
    <source>
        <strain evidence="3">ATCC 33173 / DSM 2581 / NBRC 15536 / NCIMB 2198 / 1H9</strain>
    </source>
</reference>
<dbReference type="GeneID" id="91011641"/>
<sequence>MRGIDTHIKEVLDDTAQRIEESPELNCAVIAYVGPIHPQIIDTFISKIEQVRHRIDQQEGHPNPRRLAIMLTTGGGVVEVIEKMVQVTRRHFDEVFFIVPMQAMSAGTIWCMSGDKIFMDYTSSLGPIDPQVQNPEGQFVPALGYIDKVNEIIDKPQGTISDAEAMMINRLDLATLRRYEQARDLSITLLKEWLVQYKFKDWTHHRTHNQGKPVTHDEKIERASQIAQDLSNNNIWHSHGRMISIDTLRDKLHLEIEDYTDHTNLREHLKSYAGLLVEYINNTNQAFIVHSTTAGASS</sequence>
<dbReference type="EMBL" id="FN869568">
    <property type="protein sequence ID" value="SJK83888.1"/>
    <property type="molecule type" value="Genomic_DNA"/>
</dbReference>
<evidence type="ECO:0000313" key="1">
    <source>
        <dbReference type="EMBL" id="SJK83888.1"/>
    </source>
</evidence>
<dbReference type="Proteomes" id="UP001322512">
    <property type="component" value="Chromosome"/>
</dbReference>
<evidence type="ECO:0000313" key="4">
    <source>
        <dbReference type="Proteomes" id="UP001322512"/>
    </source>
</evidence>
<name>A0A1R4A4I8_HALED</name>
<dbReference type="RefSeq" id="WP_041602257.1">
    <property type="nucleotide sequence ID" value="NC_014532.2"/>
</dbReference>
<dbReference type="AlphaFoldDB" id="A0A1R4A4I8"/>
<reference evidence="1" key="1">
    <citation type="journal article" date="2010" name="Environ. Microbiol.">
        <title>A blueprint of ectoine metabolism from the genome of the industrial producer Halomonas elongata DSM 2581(T).</title>
        <authorList>
            <person name="Schwibbert K."/>
            <person name="Marin-Sanguino A."/>
            <person name="Bagyan I."/>
            <person name="Heidrich G."/>
            <person name="Lentzen G."/>
            <person name="Seitz H."/>
            <person name="Rampp M."/>
            <person name="Schuster S.C."/>
            <person name="Klenk H.P."/>
            <person name="Pfeiffer F."/>
            <person name="Oesterhelt D."/>
            <person name="Kunte H.J."/>
        </authorList>
    </citation>
    <scope>NUCLEOTIDE SEQUENCE</scope>
    <source>
        <strain evidence="1">Type strain: DSM 2581</strain>
    </source>
</reference>